<evidence type="ECO:0000313" key="2">
    <source>
        <dbReference type="Proteomes" id="UP000267096"/>
    </source>
</evidence>
<evidence type="ECO:0000313" key="3">
    <source>
        <dbReference type="WBParaSite" id="ASIM_0001528201-mRNA-1"/>
    </source>
</evidence>
<accession>A0A0M3K2W1</accession>
<gene>
    <name evidence="1" type="ORF">ASIM_LOCUS14692</name>
</gene>
<name>A0A0M3K2W1_ANISI</name>
<evidence type="ECO:0000313" key="1">
    <source>
        <dbReference type="EMBL" id="VDK53103.1"/>
    </source>
</evidence>
<dbReference type="WBParaSite" id="ASIM_0001528201-mRNA-1">
    <property type="protein sequence ID" value="ASIM_0001528201-mRNA-1"/>
    <property type="gene ID" value="ASIM_0001528201"/>
</dbReference>
<reference evidence="3" key="1">
    <citation type="submission" date="2017-02" db="UniProtKB">
        <authorList>
            <consortium name="WormBaseParasite"/>
        </authorList>
    </citation>
    <scope>IDENTIFICATION</scope>
</reference>
<dbReference type="Proteomes" id="UP000267096">
    <property type="component" value="Unassembled WGS sequence"/>
</dbReference>
<dbReference type="EMBL" id="UYRR01031881">
    <property type="protein sequence ID" value="VDK53103.1"/>
    <property type="molecule type" value="Genomic_DNA"/>
</dbReference>
<proteinExistence type="predicted"/>
<keyword evidence="2" id="KW-1185">Reference proteome</keyword>
<protein>
    <submittedName>
        <fullName evidence="1 3">Uncharacterized protein</fullName>
    </submittedName>
</protein>
<sequence>MLGTHAHVMTTRVRDCVAEGGVLGFCYSRHPKKRCDDLVRKCPWSSPESRAFVKNRAYKALEKAVVDYLITNDILDECERLLGENKCRKVLQNCEVSDALLMRNDRVIEIITSAQLKCIYDDKPL</sequence>
<organism evidence="3">
    <name type="scientific">Anisakis simplex</name>
    <name type="common">Herring worm</name>
    <dbReference type="NCBI Taxonomy" id="6269"/>
    <lineage>
        <taxon>Eukaryota</taxon>
        <taxon>Metazoa</taxon>
        <taxon>Ecdysozoa</taxon>
        <taxon>Nematoda</taxon>
        <taxon>Chromadorea</taxon>
        <taxon>Rhabditida</taxon>
        <taxon>Spirurina</taxon>
        <taxon>Ascaridomorpha</taxon>
        <taxon>Ascaridoidea</taxon>
        <taxon>Anisakidae</taxon>
        <taxon>Anisakis</taxon>
        <taxon>Anisakis simplex complex</taxon>
    </lineage>
</organism>
<dbReference type="AlphaFoldDB" id="A0A0M3K2W1"/>
<reference evidence="1 2" key="2">
    <citation type="submission" date="2018-11" db="EMBL/GenBank/DDBJ databases">
        <authorList>
            <consortium name="Pathogen Informatics"/>
        </authorList>
    </citation>
    <scope>NUCLEOTIDE SEQUENCE [LARGE SCALE GENOMIC DNA]</scope>
</reference>